<dbReference type="InterPro" id="IPR019953">
    <property type="entry name" value="OHR"/>
</dbReference>
<name>A0A556PDH1_9BACI</name>
<dbReference type="NCBIfam" id="TIGR03561">
    <property type="entry name" value="organ_hyd_perox"/>
    <property type="match status" value="1"/>
</dbReference>
<gene>
    <name evidence="2" type="ORF">FPQ13_10140</name>
</gene>
<sequence length="140" mass="15034">MSNELFTTKATAKGGRAGHVKSEDGVIDLNIVMPTENSNETGTNPEQLFAAAYSACYDGALNLVAKQKNKKIDTTTTAEVTFLQEGEGGFKIAVKLVSEFNGVAQDEAEELMKEAHQVCPYSKATRGNVDVELEAKSNES</sequence>
<dbReference type="PANTHER" id="PTHR33797">
    <property type="entry name" value="ORGANIC HYDROPEROXIDE RESISTANCE PROTEIN-LIKE"/>
    <property type="match status" value="1"/>
</dbReference>
<evidence type="ECO:0000313" key="3">
    <source>
        <dbReference type="Proteomes" id="UP000316425"/>
    </source>
</evidence>
<reference evidence="2 3" key="1">
    <citation type="submission" date="2019-07" db="EMBL/GenBank/DDBJ databases">
        <title>Allobacillus sp. nov. SKP isolated from shrimp paste of Euphausiacea.</title>
        <authorList>
            <person name="Kanchanasin P."/>
            <person name="Tanasupawat S."/>
            <person name="Shi W."/>
            <person name="Wu L."/>
            <person name="Ma J."/>
        </authorList>
    </citation>
    <scope>NUCLEOTIDE SEQUENCE [LARGE SCALE GENOMIC DNA]</scope>
    <source>
        <strain evidence="2 3">SKP4-8</strain>
    </source>
</reference>
<dbReference type="InterPro" id="IPR036102">
    <property type="entry name" value="OsmC/Ohrsf"/>
</dbReference>
<dbReference type="RefSeq" id="WP_144089216.1">
    <property type="nucleotide sequence ID" value="NZ_VMHE01000020.1"/>
</dbReference>
<proteinExistence type="inferred from homology"/>
<keyword evidence="3" id="KW-1185">Reference proteome</keyword>
<dbReference type="Proteomes" id="UP000316425">
    <property type="component" value="Unassembled WGS sequence"/>
</dbReference>
<dbReference type="EMBL" id="VMHE01000020">
    <property type="protein sequence ID" value="TSJ62435.1"/>
    <property type="molecule type" value="Genomic_DNA"/>
</dbReference>
<comment type="similarity">
    <text evidence="1">Belongs to the OsmC/Ohr family.</text>
</comment>
<comment type="caution">
    <text evidence="2">The sequence shown here is derived from an EMBL/GenBank/DDBJ whole genome shotgun (WGS) entry which is preliminary data.</text>
</comment>
<dbReference type="SUPFAM" id="SSF82784">
    <property type="entry name" value="OsmC-like"/>
    <property type="match status" value="1"/>
</dbReference>
<accession>A0A556PDH1</accession>
<protein>
    <submittedName>
        <fullName evidence="2">Organic hydroperoxide resistance protein</fullName>
    </submittedName>
</protein>
<dbReference type="InterPro" id="IPR003718">
    <property type="entry name" value="OsmC/Ohr_fam"/>
</dbReference>
<evidence type="ECO:0000256" key="1">
    <source>
        <dbReference type="ARBA" id="ARBA00007378"/>
    </source>
</evidence>
<dbReference type="GO" id="GO:0006979">
    <property type="term" value="P:response to oxidative stress"/>
    <property type="evidence" value="ECO:0007669"/>
    <property type="project" value="InterPro"/>
</dbReference>
<evidence type="ECO:0000313" key="2">
    <source>
        <dbReference type="EMBL" id="TSJ62435.1"/>
    </source>
</evidence>
<dbReference type="InterPro" id="IPR015946">
    <property type="entry name" value="KH_dom-like_a/b"/>
</dbReference>
<dbReference type="Gene3D" id="2.20.25.10">
    <property type="match status" value="1"/>
</dbReference>
<organism evidence="2 3">
    <name type="scientific">Allobacillus salarius</name>
    <dbReference type="NCBI Taxonomy" id="1955272"/>
    <lineage>
        <taxon>Bacteria</taxon>
        <taxon>Bacillati</taxon>
        <taxon>Bacillota</taxon>
        <taxon>Bacilli</taxon>
        <taxon>Bacillales</taxon>
        <taxon>Bacillaceae</taxon>
        <taxon>Allobacillus</taxon>
    </lineage>
</organism>
<dbReference type="Pfam" id="PF02566">
    <property type="entry name" value="OsmC"/>
    <property type="match status" value="1"/>
</dbReference>
<dbReference type="PANTHER" id="PTHR33797:SF2">
    <property type="entry name" value="ORGANIC HYDROPEROXIDE RESISTANCE PROTEIN-LIKE"/>
    <property type="match status" value="1"/>
</dbReference>
<dbReference type="AlphaFoldDB" id="A0A556PDH1"/>
<dbReference type="Gene3D" id="3.30.300.20">
    <property type="match status" value="1"/>
</dbReference>
<dbReference type="OrthoDB" id="9797508at2"/>